<evidence type="ECO:0000313" key="2">
    <source>
        <dbReference type="Proteomes" id="UP000280073"/>
    </source>
</evidence>
<sequence length="22" mass="2490">MELIRKTVLHVETTYVDGGKEA</sequence>
<dbReference type="EMBL" id="RFDI01001858">
    <property type="protein sequence ID" value="RSR34308.1"/>
    <property type="molecule type" value="Genomic_DNA"/>
</dbReference>
<proteinExistence type="predicted"/>
<comment type="caution">
    <text evidence="1">The sequence shown here is derived from an EMBL/GenBank/DDBJ whole genome shotgun (WGS) entry which is preliminary data.</text>
</comment>
<gene>
    <name evidence="1" type="ORF">EA686_24270</name>
</gene>
<dbReference type="AlphaFoldDB" id="A0A3R9T4C8"/>
<reference evidence="1 2" key="1">
    <citation type="submission" date="2018-10" db="EMBL/GenBank/DDBJ databases">
        <title>GWAS and RNA-Seq identify cryptic mechanisms of antimicrobial resistance in Acinetobacter baumannii.</title>
        <authorList>
            <person name="Sahl J.W."/>
        </authorList>
    </citation>
    <scope>NUCLEOTIDE SEQUENCE [LARGE SCALE GENOMIC DNA]</scope>
    <source>
        <strain evidence="1 2">TG28175</strain>
    </source>
</reference>
<protein>
    <submittedName>
        <fullName evidence="1">Amino acid synthesis family protein</fullName>
    </submittedName>
</protein>
<organism evidence="1 2">
    <name type="scientific">Acinetobacter baumannii</name>
    <dbReference type="NCBI Taxonomy" id="470"/>
    <lineage>
        <taxon>Bacteria</taxon>
        <taxon>Pseudomonadati</taxon>
        <taxon>Pseudomonadota</taxon>
        <taxon>Gammaproteobacteria</taxon>
        <taxon>Moraxellales</taxon>
        <taxon>Moraxellaceae</taxon>
        <taxon>Acinetobacter</taxon>
        <taxon>Acinetobacter calcoaceticus/baumannii complex</taxon>
    </lineage>
</organism>
<feature type="non-terminal residue" evidence="1">
    <location>
        <position position="22"/>
    </location>
</feature>
<accession>A0A3R9T4C8</accession>
<dbReference type="Proteomes" id="UP000280073">
    <property type="component" value="Unassembled WGS sequence"/>
</dbReference>
<name>A0A3R9T4C8_ACIBA</name>
<evidence type="ECO:0000313" key="1">
    <source>
        <dbReference type="EMBL" id="RSR34308.1"/>
    </source>
</evidence>